<proteinExistence type="predicted"/>
<evidence type="ECO:0000313" key="3">
    <source>
        <dbReference type="EMBL" id="AWI26784.1"/>
    </source>
</evidence>
<dbReference type="Proteomes" id="UP000244937">
    <property type="component" value="Chromosome"/>
</dbReference>
<gene>
    <name evidence="3" type="ORF">HYN49_13250</name>
</gene>
<keyword evidence="4" id="KW-1185">Reference proteome</keyword>
<dbReference type="AlphaFoldDB" id="A0A2S1SK37"/>
<accession>A0A2S1SK37</accession>
<keyword evidence="1 2" id="KW-0732">Signal</keyword>
<name>A0A2S1SK37_9FLAO</name>
<reference evidence="3 4" key="1">
    <citation type="submission" date="2018-05" db="EMBL/GenBank/DDBJ databases">
        <title>Genome sequencing of Flavobacterium sp. HYN0049.</title>
        <authorList>
            <person name="Yi H."/>
            <person name="Baek C."/>
        </authorList>
    </citation>
    <scope>NUCLEOTIDE SEQUENCE [LARGE SCALE GENOMIC DNA]</scope>
    <source>
        <strain evidence="3 4">HYN0049</strain>
    </source>
</reference>
<feature type="signal peptide" evidence="2">
    <location>
        <begin position="1"/>
        <end position="20"/>
    </location>
</feature>
<protein>
    <recommendedName>
        <fullName evidence="5">Secretion system C-terminal sorting domain-containing protein</fullName>
    </recommendedName>
</protein>
<dbReference type="InterPro" id="IPR026444">
    <property type="entry name" value="Secre_tail"/>
</dbReference>
<organism evidence="3 4">
    <name type="scientific">Flavobacterium pallidum</name>
    <dbReference type="NCBI Taxonomy" id="2172098"/>
    <lineage>
        <taxon>Bacteria</taxon>
        <taxon>Pseudomonadati</taxon>
        <taxon>Bacteroidota</taxon>
        <taxon>Flavobacteriia</taxon>
        <taxon>Flavobacteriales</taxon>
        <taxon>Flavobacteriaceae</taxon>
        <taxon>Flavobacterium</taxon>
    </lineage>
</organism>
<dbReference type="EMBL" id="CP029187">
    <property type="protein sequence ID" value="AWI26784.1"/>
    <property type="molecule type" value="Genomic_DNA"/>
</dbReference>
<feature type="chain" id="PRO_5015645410" description="Secretion system C-terminal sorting domain-containing protein" evidence="2">
    <location>
        <begin position="21"/>
        <end position="323"/>
    </location>
</feature>
<dbReference type="OrthoDB" id="1361071at2"/>
<dbReference type="NCBIfam" id="TIGR04183">
    <property type="entry name" value="Por_Secre_tail"/>
    <property type="match status" value="1"/>
</dbReference>
<evidence type="ECO:0000256" key="2">
    <source>
        <dbReference type="SAM" id="SignalP"/>
    </source>
</evidence>
<sequence length="323" mass="34739">MKKITFAALCFFSMIGYSQSCINGLSTVNVGTTVTYTTSAVAQCAECYDWDINGNPLSSDNTTVGNVRITGSDTANTVSIQVLAAGPFTVNLTYFNENGCNECTFSGTGVNPGTMLPKFTCFGYDPVVGVGPDPFSGTFNQFFINGSGLNAPGLTYQWFWRYSNGSLSSEYGFAPQFWEKCDGNAQGPANRIVAFGVIISNGTTSAKYYSCPNCTNAISIPGFGPAQARTCFLHEVCAPPITMRNATQAIKLVSNPVRSTVKFEGDNLQDYQITFFDTNGKQMEGSKELSSSVAIDKFPKGIYIYKILDAAGTLILDGKIVKE</sequence>
<evidence type="ECO:0000256" key="1">
    <source>
        <dbReference type="ARBA" id="ARBA00022729"/>
    </source>
</evidence>
<dbReference type="RefSeq" id="WP_108904561.1">
    <property type="nucleotide sequence ID" value="NZ_CP029187.1"/>
</dbReference>
<dbReference type="KEGG" id="fpal:HYN49_13250"/>
<evidence type="ECO:0000313" key="4">
    <source>
        <dbReference type="Proteomes" id="UP000244937"/>
    </source>
</evidence>
<evidence type="ECO:0008006" key="5">
    <source>
        <dbReference type="Google" id="ProtNLM"/>
    </source>
</evidence>